<dbReference type="KEGG" id="nfl:COO91_01818"/>
<name>A0A2K8SM76_9NOSO</name>
<protein>
    <submittedName>
        <fullName evidence="1">Uncharacterized protein</fullName>
    </submittedName>
</protein>
<sequence>MLTTVITPHPQPLPKSGEGRQRVALAGWGFLGLGEQAITPHS</sequence>
<gene>
    <name evidence="1" type="ORF">COO91_01818</name>
</gene>
<evidence type="ECO:0000313" key="1">
    <source>
        <dbReference type="EMBL" id="AUB35925.1"/>
    </source>
</evidence>
<organism evidence="1 2">
    <name type="scientific">Nostoc flagelliforme CCNUN1</name>
    <dbReference type="NCBI Taxonomy" id="2038116"/>
    <lineage>
        <taxon>Bacteria</taxon>
        <taxon>Bacillati</taxon>
        <taxon>Cyanobacteriota</taxon>
        <taxon>Cyanophyceae</taxon>
        <taxon>Nostocales</taxon>
        <taxon>Nostocaceae</taxon>
        <taxon>Nostoc</taxon>
    </lineage>
</organism>
<evidence type="ECO:0000313" key="2">
    <source>
        <dbReference type="Proteomes" id="UP000232003"/>
    </source>
</evidence>
<dbReference type="Proteomes" id="UP000232003">
    <property type="component" value="Chromosome"/>
</dbReference>
<dbReference type="AlphaFoldDB" id="A0A2K8SM76"/>
<dbReference type="EMBL" id="CP024785">
    <property type="protein sequence ID" value="AUB35925.1"/>
    <property type="molecule type" value="Genomic_DNA"/>
</dbReference>
<keyword evidence="2" id="KW-1185">Reference proteome</keyword>
<accession>A0A2K8SM76</accession>
<proteinExistence type="predicted"/>
<reference evidence="1 2" key="1">
    <citation type="submission" date="2017-11" db="EMBL/GenBank/DDBJ databases">
        <title>Complete genome of a free-living desiccation-tolerant cyanobacterium and its photosynthetic adaptation to extreme terrestrial habitat.</title>
        <authorList>
            <person name="Shang J."/>
        </authorList>
    </citation>
    <scope>NUCLEOTIDE SEQUENCE [LARGE SCALE GENOMIC DNA]</scope>
    <source>
        <strain evidence="1 2">CCNUN1</strain>
    </source>
</reference>